<dbReference type="InterPro" id="IPR001031">
    <property type="entry name" value="Thioesterase"/>
</dbReference>
<evidence type="ECO:0000313" key="4">
    <source>
        <dbReference type="EMBL" id="GFJ85352.1"/>
    </source>
</evidence>
<protein>
    <submittedName>
        <fullName evidence="4">Thioesterase</fullName>
    </submittedName>
</protein>
<keyword evidence="2" id="KW-0378">Hydrolase</keyword>
<evidence type="ECO:0000313" key="5">
    <source>
        <dbReference type="Proteomes" id="UP000482800"/>
    </source>
</evidence>
<sequence>MSDANDEGLWIRQYHPAPGSPVRLVCLPHAGGSASFYFPVSRSLSPDVDVLAVQYPGRQDRRHEPMVADIPALSRHVADQLAGWLDKPFALFGHSMGASLAFEVARILRRERDVEPAHLFVSGRRAPSRFRDERVHEEDDDGLIAEMRKLAGTAGSILGDEEMLRMILPAIRNDYRAAETYRYEPGPPLACPVTAFVGADDPKVTVDEARAWGEHTTGDFEFEVFPGGHFYLTDHSAALLERIRGALGVGVAAV</sequence>
<proteinExistence type="inferred from homology"/>
<dbReference type="AlphaFoldDB" id="A0A6V8KJI7"/>
<dbReference type="GO" id="GO:0016787">
    <property type="term" value="F:hydrolase activity"/>
    <property type="evidence" value="ECO:0007669"/>
    <property type="project" value="UniProtKB-KW"/>
</dbReference>
<dbReference type="PANTHER" id="PTHR11487">
    <property type="entry name" value="THIOESTERASE"/>
    <property type="match status" value="1"/>
</dbReference>
<keyword evidence="5" id="KW-1185">Reference proteome</keyword>
<gene>
    <name evidence="4" type="ORF">Phou_095320</name>
</gene>
<evidence type="ECO:0000256" key="2">
    <source>
        <dbReference type="ARBA" id="ARBA00022801"/>
    </source>
</evidence>
<dbReference type="InterPro" id="IPR020802">
    <property type="entry name" value="TesA-like"/>
</dbReference>
<accession>A0A6V8KJI7</accession>
<dbReference type="Gene3D" id="3.40.50.1820">
    <property type="entry name" value="alpha/beta hydrolase"/>
    <property type="match status" value="1"/>
</dbReference>
<name>A0A6V8KJI7_9ACTN</name>
<dbReference type="Pfam" id="PF00975">
    <property type="entry name" value="Thioesterase"/>
    <property type="match status" value="1"/>
</dbReference>
<dbReference type="Proteomes" id="UP000482800">
    <property type="component" value="Unassembled WGS sequence"/>
</dbReference>
<organism evidence="4 5">
    <name type="scientific">Phytohabitans houttuyneae</name>
    <dbReference type="NCBI Taxonomy" id="1076126"/>
    <lineage>
        <taxon>Bacteria</taxon>
        <taxon>Bacillati</taxon>
        <taxon>Actinomycetota</taxon>
        <taxon>Actinomycetes</taxon>
        <taxon>Micromonosporales</taxon>
        <taxon>Micromonosporaceae</taxon>
    </lineage>
</organism>
<dbReference type="SMART" id="SM00824">
    <property type="entry name" value="PKS_TE"/>
    <property type="match status" value="1"/>
</dbReference>
<feature type="domain" description="Thioesterase TesA-like" evidence="3">
    <location>
        <begin position="25"/>
        <end position="247"/>
    </location>
</feature>
<dbReference type="RefSeq" id="WP_173070346.1">
    <property type="nucleotide sequence ID" value="NZ_BAABGO010000025.1"/>
</dbReference>
<comment type="caution">
    <text evidence="4">The sequence shown here is derived from an EMBL/GenBank/DDBJ whole genome shotgun (WGS) entry which is preliminary data.</text>
</comment>
<dbReference type="InterPro" id="IPR029058">
    <property type="entry name" value="AB_hydrolase_fold"/>
</dbReference>
<dbReference type="SUPFAM" id="SSF53474">
    <property type="entry name" value="alpha/beta-Hydrolases"/>
    <property type="match status" value="1"/>
</dbReference>
<reference evidence="4 5" key="1">
    <citation type="submission" date="2020-03" db="EMBL/GenBank/DDBJ databases">
        <title>Whole genome shotgun sequence of Phytohabitans houttuyneae NBRC 108639.</title>
        <authorList>
            <person name="Komaki H."/>
            <person name="Tamura T."/>
        </authorList>
    </citation>
    <scope>NUCLEOTIDE SEQUENCE [LARGE SCALE GENOMIC DNA]</scope>
    <source>
        <strain evidence="4 5">NBRC 108639</strain>
    </source>
</reference>
<evidence type="ECO:0000259" key="3">
    <source>
        <dbReference type="SMART" id="SM00824"/>
    </source>
</evidence>
<dbReference type="InterPro" id="IPR012223">
    <property type="entry name" value="TEII"/>
</dbReference>
<evidence type="ECO:0000256" key="1">
    <source>
        <dbReference type="ARBA" id="ARBA00007169"/>
    </source>
</evidence>
<comment type="similarity">
    <text evidence="1">Belongs to the thioesterase family.</text>
</comment>
<dbReference type="EMBL" id="BLPF01000004">
    <property type="protein sequence ID" value="GFJ85352.1"/>
    <property type="molecule type" value="Genomic_DNA"/>
</dbReference>
<reference evidence="4 5" key="2">
    <citation type="submission" date="2020-03" db="EMBL/GenBank/DDBJ databases">
        <authorList>
            <person name="Ichikawa N."/>
            <person name="Kimura A."/>
            <person name="Kitahashi Y."/>
            <person name="Uohara A."/>
        </authorList>
    </citation>
    <scope>NUCLEOTIDE SEQUENCE [LARGE SCALE GENOMIC DNA]</scope>
    <source>
        <strain evidence="4 5">NBRC 108639</strain>
    </source>
</reference>
<dbReference type="PANTHER" id="PTHR11487:SF0">
    <property type="entry name" value="S-ACYL FATTY ACID SYNTHASE THIOESTERASE, MEDIUM CHAIN"/>
    <property type="match status" value="1"/>
</dbReference>
<dbReference type="GO" id="GO:0008610">
    <property type="term" value="P:lipid biosynthetic process"/>
    <property type="evidence" value="ECO:0007669"/>
    <property type="project" value="TreeGrafter"/>
</dbReference>